<feature type="transmembrane region" description="Helical" evidence="1">
    <location>
        <begin position="12"/>
        <end position="33"/>
    </location>
</feature>
<keyword evidence="1" id="KW-0472">Membrane</keyword>
<accession>A0A917DE77</accession>
<dbReference type="OrthoDB" id="7492136at2"/>
<feature type="transmembrane region" description="Helical" evidence="1">
    <location>
        <begin position="372"/>
        <end position="389"/>
    </location>
</feature>
<reference evidence="2 3" key="1">
    <citation type="journal article" date="2014" name="Int. J. Syst. Evol. Microbiol.">
        <title>Complete genome sequence of Corynebacterium casei LMG S-19264T (=DSM 44701T), isolated from a smear-ripened cheese.</title>
        <authorList>
            <consortium name="US DOE Joint Genome Institute (JGI-PGF)"/>
            <person name="Walter F."/>
            <person name="Albersmeier A."/>
            <person name="Kalinowski J."/>
            <person name="Ruckert C."/>
        </authorList>
    </citation>
    <scope>NUCLEOTIDE SEQUENCE [LARGE SCALE GENOMIC DNA]</scope>
    <source>
        <strain evidence="2 3">CGMCC 1.15358</strain>
    </source>
</reference>
<organism evidence="2 3">
    <name type="scientific">Croceicoccus pelagius</name>
    <dbReference type="NCBI Taxonomy" id="1703341"/>
    <lineage>
        <taxon>Bacteria</taxon>
        <taxon>Pseudomonadati</taxon>
        <taxon>Pseudomonadota</taxon>
        <taxon>Alphaproteobacteria</taxon>
        <taxon>Sphingomonadales</taxon>
        <taxon>Erythrobacteraceae</taxon>
        <taxon>Croceicoccus</taxon>
    </lineage>
</organism>
<comment type="caution">
    <text evidence="2">The sequence shown here is derived from an EMBL/GenBank/DDBJ whole genome shotgun (WGS) entry which is preliminary data.</text>
</comment>
<proteinExistence type="predicted"/>
<dbReference type="AlphaFoldDB" id="A0A917DE77"/>
<feature type="transmembrane region" description="Helical" evidence="1">
    <location>
        <begin position="316"/>
        <end position="335"/>
    </location>
</feature>
<feature type="transmembrane region" description="Helical" evidence="1">
    <location>
        <begin position="401"/>
        <end position="421"/>
    </location>
</feature>
<keyword evidence="1" id="KW-1133">Transmembrane helix</keyword>
<feature type="transmembrane region" description="Helical" evidence="1">
    <location>
        <begin position="88"/>
        <end position="108"/>
    </location>
</feature>
<evidence type="ECO:0000313" key="3">
    <source>
        <dbReference type="Proteomes" id="UP000598997"/>
    </source>
</evidence>
<evidence type="ECO:0000313" key="2">
    <source>
        <dbReference type="EMBL" id="GGD30088.1"/>
    </source>
</evidence>
<feature type="transmembrane region" description="Helical" evidence="1">
    <location>
        <begin position="347"/>
        <end position="366"/>
    </location>
</feature>
<dbReference type="EMBL" id="BMIO01000001">
    <property type="protein sequence ID" value="GGD30088.1"/>
    <property type="molecule type" value="Genomic_DNA"/>
</dbReference>
<feature type="transmembrane region" description="Helical" evidence="1">
    <location>
        <begin position="120"/>
        <end position="141"/>
    </location>
</feature>
<name>A0A917DE77_9SPHN</name>
<dbReference type="RefSeq" id="WP_156521795.1">
    <property type="nucleotide sequence ID" value="NZ_BMIO01000001.1"/>
</dbReference>
<evidence type="ECO:0000256" key="1">
    <source>
        <dbReference type="SAM" id="Phobius"/>
    </source>
</evidence>
<protein>
    <submittedName>
        <fullName evidence="2">Uncharacterized protein</fullName>
    </submittedName>
</protein>
<dbReference type="Proteomes" id="UP000598997">
    <property type="component" value="Unassembled WGS sequence"/>
</dbReference>
<feature type="transmembrane region" description="Helical" evidence="1">
    <location>
        <begin position="194"/>
        <end position="209"/>
    </location>
</feature>
<keyword evidence="1" id="KW-0812">Transmembrane</keyword>
<sequence>MRLATMITAQGLRNALLIVFVASLLGGMMLPVYTDEIGWRLQERAALDGVDKLYSDICGPNTLAVPPWFMWPVRYYSAFWNTAFPDPFYVRLSGVFYALVWTGLLFALTKTLTSDRDRQITLQLVGFGLMTMGVMPLLLIWSRPEQPILLCLTAALLTQAVATRSADRKQLCAWLASATILALAVVAFSYHLKAIVLTPVFVACIILAAKGKRTILPRAIAVAAVCYAGAVSFRYWTERLKCPDDPVSAALFAKNNLGFTGLMDGRFLETVQSMLGNIGLTRLVLRTSPEITPTSLWLLPGQVDYAVVLSQGLVQLIVWAAILGLGGTFVVPTLWSSVRGTLINGRTVLAIMLVGAGLAWTAPLLIVNPYEAVFVLPSIMLGLLSAFVHDGGRFLEKALSFLSRICAMTGIACALSAWIIYGPSLAQSFGRSGDIASQRFSVAPFGFHTLRSEIEATAELCGIGRPKYQRRLLVDDVTYFMFMESRMPEHEIAVLGTRDNSIDDPIAYLRSRNSSGIVVGCHLLPADIRAKSVSYGRICCLNLRDENAQPAE</sequence>
<feature type="transmembrane region" description="Helical" evidence="1">
    <location>
        <begin position="216"/>
        <end position="236"/>
    </location>
</feature>
<keyword evidence="3" id="KW-1185">Reference proteome</keyword>
<gene>
    <name evidence="2" type="ORF">GCM10010989_00190</name>
</gene>